<proteinExistence type="inferred from homology"/>
<dbReference type="EMBL" id="BMAR01000051">
    <property type="protein sequence ID" value="GFR51573.1"/>
    <property type="molecule type" value="Genomic_DNA"/>
</dbReference>
<feature type="domain" description="AB hydrolase-1" evidence="3">
    <location>
        <begin position="100"/>
        <end position="195"/>
    </location>
</feature>
<evidence type="ECO:0000259" key="3">
    <source>
        <dbReference type="Pfam" id="PF00561"/>
    </source>
</evidence>
<sequence>MALRTLHAPQARTGLVSHPRITLIRRAGISGRKVRVNCTAGLLTAASARPSDHPTSRNFPLRSLSYDELNVETPIAYELYQGALARWSHSDGAAVPPTAVMVHGILGNRRNMSSFAKMLVEGFPGWQVLLVDLRCHGESAALPTRPHGPHGVAAAAGDVLALLRRLRLFPHVLIGHSFGGKVVMSMVQQFPQRLPRPVQVWVLDSLPGRVRSGGGGPDGRDHPGDLIELLRGIPMPVASRSEVIDRVVRAGFTPGIAQWVVTNLRPVEELSGAAQGRSGAGSSNSSGLSWTFDLDGIAQLYRSYEETQLWDLIKQPPQGLKLNFVKAERSTFRWGGPDEAAITTAGHGVHLLPASGHWVHADNPLGLYDILAPSFGGGSDLKMWRTQRR</sequence>
<dbReference type="Gene3D" id="3.40.50.1820">
    <property type="entry name" value="alpha/beta hydrolase"/>
    <property type="match status" value="1"/>
</dbReference>
<dbReference type="SUPFAM" id="SSF53474">
    <property type="entry name" value="alpha/beta-Hydrolases"/>
    <property type="match status" value="1"/>
</dbReference>
<keyword evidence="5" id="KW-1185">Reference proteome</keyword>
<comment type="similarity">
    <text evidence="1">Belongs to the peptidase S33 family.</text>
</comment>
<evidence type="ECO:0000256" key="1">
    <source>
        <dbReference type="ARBA" id="ARBA00010088"/>
    </source>
</evidence>
<accession>A0AAD3HSJ7</accession>
<dbReference type="Pfam" id="PF00561">
    <property type="entry name" value="Abhydrolase_1"/>
    <property type="match status" value="1"/>
</dbReference>
<comment type="caution">
    <text evidence="4">The sequence shown here is derived from an EMBL/GenBank/DDBJ whole genome shotgun (WGS) entry which is preliminary data.</text>
</comment>
<dbReference type="AlphaFoldDB" id="A0AAD3HSJ7"/>
<dbReference type="PANTHER" id="PTHR43248">
    <property type="entry name" value="2-SUCCINYL-6-HYDROXY-2,4-CYCLOHEXADIENE-1-CARBOXYLATE SYNTHASE"/>
    <property type="match status" value="1"/>
</dbReference>
<name>A0AAD3HSJ7_9CHLO</name>
<organism evidence="4 5">
    <name type="scientific">Astrephomene gubernaculifera</name>
    <dbReference type="NCBI Taxonomy" id="47775"/>
    <lineage>
        <taxon>Eukaryota</taxon>
        <taxon>Viridiplantae</taxon>
        <taxon>Chlorophyta</taxon>
        <taxon>core chlorophytes</taxon>
        <taxon>Chlorophyceae</taxon>
        <taxon>CS clade</taxon>
        <taxon>Chlamydomonadales</taxon>
        <taxon>Astrephomenaceae</taxon>
        <taxon>Astrephomene</taxon>
    </lineage>
</organism>
<evidence type="ECO:0000313" key="4">
    <source>
        <dbReference type="EMBL" id="GFR51573.1"/>
    </source>
</evidence>
<dbReference type="InterPro" id="IPR029058">
    <property type="entry name" value="AB_hydrolase_fold"/>
</dbReference>
<protein>
    <recommendedName>
        <fullName evidence="3">AB hydrolase-1 domain-containing protein</fullName>
    </recommendedName>
</protein>
<dbReference type="InterPro" id="IPR051601">
    <property type="entry name" value="Serine_prot/Carboxylest_S33"/>
</dbReference>
<evidence type="ECO:0000313" key="5">
    <source>
        <dbReference type="Proteomes" id="UP001054857"/>
    </source>
</evidence>
<evidence type="ECO:0000256" key="2">
    <source>
        <dbReference type="ARBA" id="ARBA00022801"/>
    </source>
</evidence>
<reference evidence="4 5" key="1">
    <citation type="journal article" date="2021" name="Sci. Rep.">
        <title>Genome sequencing of the multicellular alga Astrephomene provides insights into convergent evolution of germ-soma differentiation.</title>
        <authorList>
            <person name="Yamashita S."/>
            <person name="Yamamoto K."/>
            <person name="Matsuzaki R."/>
            <person name="Suzuki S."/>
            <person name="Yamaguchi H."/>
            <person name="Hirooka S."/>
            <person name="Minakuchi Y."/>
            <person name="Miyagishima S."/>
            <person name="Kawachi M."/>
            <person name="Toyoda A."/>
            <person name="Nozaki H."/>
        </authorList>
    </citation>
    <scope>NUCLEOTIDE SEQUENCE [LARGE SCALE GENOMIC DNA]</scope>
    <source>
        <strain evidence="4 5">NIES-4017</strain>
    </source>
</reference>
<dbReference type="PANTHER" id="PTHR43248:SF14">
    <property type="entry name" value="ALPHA_BETA-HYDROLASES SUPERFAMILY PROTEIN"/>
    <property type="match status" value="1"/>
</dbReference>
<dbReference type="InterPro" id="IPR000073">
    <property type="entry name" value="AB_hydrolase_1"/>
</dbReference>
<keyword evidence="2" id="KW-0378">Hydrolase</keyword>
<dbReference type="GO" id="GO:0016787">
    <property type="term" value="F:hydrolase activity"/>
    <property type="evidence" value="ECO:0007669"/>
    <property type="project" value="UniProtKB-KW"/>
</dbReference>
<gene>
    <name evidence="4" type="ORF">Agub_g13911</name>
</gene>
<dbReference type="Proteomes" id="UP001054857">
    <property type="component" value="Unassembled WGS sequence"/>
</dbReference>